<dbReference type="GO" id="GO:0004499">
    <property type="term" value="F:N,N-dimethylaniline monooxygenase activity"/>
    <property type="evidence" value="ECO:0007669"/>
    <property type="project" value="InterPro"/>
</dbReference>
<dbReference type="Proteomes" id="UP000656804">
    <property type="component" value="Unassembled WGS sequence"/>
</dbReference>
<dbReference type="PANTHER" id="PTHR42877:SF4">
    <property type="entry name" value="FAD_NAD(P)-BINDING DOMAIN-CONTAINING PROTEIN-RELATED"/>
    <property type="match status" value="1"/>
</dbReference>
<evidence type="ECO:0000256" key="3">
    <source>
        <dbReference type="ARBA" id="ARBA00022827"/>
    </source>
</evidence>
<dbReference type="RefSeq" id="WP_194502766.1">
    <property type="nucleotide sequence ID" value="NZ_JADIVZ010000002.1"/>
</dbReference>
<evidence type="ECO:0000256" key="4">
    <source>
        <dbReference type="ARBA" id="ARBA00023002"/>
    </source>
</evidence>
<accession>A0A930Y714</accession>
<gene>
    <name evidence="5" type="ORF">ISG29_07695</name>
</gene>
<reference evidence="5" key="1">
    <citation type="submission" date="2020-11" db="EMBL/GenBank/DDBJ databases">
        <title>Nocardioides sp. CBS4Y-1, whole genome shotgun sequence.</title>
        <authorList>
            <person name="Tuo L."/>
        </authorList>
    </citation>
    <scope>NUCLEOTIDE SEQUENCE</scope>
    <source>
        <strain evidence="5">CBS4Y-1</strain>
    </source>
</reference>
<evidence type="ECO:0000256" key="2">
    <source>
        <dbReference type="ARBA" id="ARBA00022630"/>
    </source>
</evidence>
<dbReference type="GO" id="GO:0050660">
    <property type="term" value="F:flavin adenine dinucleotide binding"/>
    <property type="evidence" value="ECO:0007669"/>
    <property type="project" value="InterPro"/>
</dbReference>
<protein>
    <submittedName>
        <fullName evidence="5">NAD(P)/FAD-dependent oxidoreductase</fullName>
    </submittedName>
</protein>
<comment type="similarity">
    <text evidence="1">Belongs to the FAD-binding monooxygenase family.</text>
</comment>
<dbReference type="GO" id="GO:0050661">
    <property type="term" value="F:NADP binding"/>
    <property type="evidence" value="ECO:0007669"/>
    <property type="project" value="InterPro"/>
</dbReference>
<dbReference type="PRINTS" id="PR00411">
    <property type="entry name" value="PNDRDTASEI"/>
</dbReference>
<dbReference type="InterPro" id="IPR051209">
    <property type="entry name" value="FAD-bind_Monooxygenase_sf"/>
</dbReference>
<dbReference type="PRINTS" id="PR00368">
    <property type="entry name" value="FADPNR"/>
</dbReference>
<evidence type="ECO:0000313" key="5">
    <source>
        <dbReference type="EMBL" id="MBF4161572.1"/>
    </source>
</evidence>
<dbReference type="Pfam" id="PF00743">
    <property type="entry name" value="FMO-like"/>
    <property type="match status" value="1"/>
</dbReference>
<sequence length="646" mass="72207">MAPTHLSLPDLDQVRRRLDAAQTPALLMLVAQATGDTSLLRPEWRPDPLALPFSGLPEEVDRAIREHALSVLESLADQGGSMPARPTREVLRGIAEWITGPLEEDEVSLLDGVLVMDDEDPDAPDWDYRELAGERPVRVAIIGAGISGLLGALRMKQAGVPFVIFERAEDLGGTWYQNTYPDCRIDVPSHIYTYSFVPSDWPSYFCRQEAILHYLQEFAKAEGLVEHIRFGTEVVSAQWDAEEAAWQMRLRDQAGERVESFTAVASAVGQLNRPAIPDIPGRETFAGPAFHSAEWDHGVDLTDRRVVVIGTGASALQFAPAVADAAAHVTVLQRTPPWLQPTPELRRDIGADERWLLSELPTYRGWYRFSIFLPKLRGNLEAATVDPDYPPTERAVSAANDALRETLTTYLTDQMVDRPDLVGAVVPAYPPASKRIVRDDGTWIRFLSRDDVDLVSDPIERIVPEGVVLRDGRLIEADVLLWGTGFKASEFLMPMSVVGEDGRDLHSQWDGDAAAYMGVAIPGFPNFFTLFGPNTSVLVHANLVYFIERQVRYFTESIRLLLETGATSLCLREEIFEEHQRELVAANAQRAWGWSSVSSWYKNAHGRSPIMWPLSTADFWRGTRVVDPAHYVLRHDHPIHHTKEQA</sequence>
<dbReference type="SUPFAM" id="SSF51905">
    <property type="entry name" value="FAD/NAD(P)-binding domain"/>
    <property type="match status" value="2"/>
</dbReference>
<keyword evidence="3" id="KW-0274">FAD</keyword>
<dbReference type="Gene3D" id="3.50.50.60">
    <property type="entry name" value="FAD/NAD(P)-binding domain"/>
    <property type="match status" value="2"/>
</dbReference>
<proteinExistence type="inferred from homology"/>
<keyword evidence="2" id="KW-0285">Flavoprotein</keyword>
<evidence type="ECO:0000313" key="6">
    <source>
        <dbReference type="Proteomes" id="UP000656804"/>
    </source>
</evidence>
<comment type="caution">
    <text evidence="5">The sequence shown here is derived from an EMBL/GenBank/DDBJ whole genome shotgun (WGS) entry which is preliminary data.</text>
</comment>
<keyword evidence="6" id="KW-1185">Reference proteome</keyword>
<dbReference type="AlphaFoldDB" id="A0A930Y714"/>
<keyword evidence="4" id="KW-0560">Oxidoreductase</keyword>
<dbReference type="EMBL" id="JADIVZ010000002">
    <property type="protein sequence ID" value="MBF4161572.1"/>
    <property type="molecule type" value="Genomic_DNA"/>
</dbReference>
<dbReference type="PANTHER" id="PTHR42877">
    <property type="entry name" value="L-ORNITHINE N(5)-MONOOXYGENASE-RELATED"/>
    <property type="match status" value="1"/>
</dbReference>
<evidence type="ECO:0000256" key="1">
    <source>
        <dbReference type="ARBA" id="ARBA00010139"/>
    </source>
</evidence>
<organism evidence="5 6">
    <name type="scientific">Nocardioides acrostichi</name>
    <dbReference type="NCBI Taxonomy" id="2784339"/>
    <lineage>
        <taxon>Bacteria</taxon>
        <taxon>Bacillati</taxon>
        <taxon>Actinomycetota</taxon>
        <taxon>Actinomycetes</taxon>
        <taxon>Propionibacteriales</taxon>
        <taxon>Nocardioidaceae</taxon>
        <taxon>Nocardioides</taxon>
    </lineage>
</organism>
<name>A0A930Y714_9ACTN</name>
<dbReference type="InterPro" id="IPR020946">
    <property type="entry name" value="Flavin_mOase-like"/>
</dbReference>
<dbReference type="InterPro" id="IPR036188">
    <property type="entry name" value="FAD/NAD-bd_sf"/>
</dbReference>